<accession>A0A0V1BF19</accession>
<dbReference type="AlphaFoldDB" id="A0A0V1BF19"/>
<evidence type="ECO:0000313" key="2">
    <source>
        <dbReference type="Proteomes" id="UP000054776"/>
    </source>
</evidence>
<dbReference type="EMBL" id="JYDH01000050">
    <property type="protein sequence ID" value="KRY35732.1"/>
    <property type="molecule type" value="Genomic_DNA"/>
</dbReference>
<evidence type="ECO:0000313" key="1">
    <source>
        <dbReference type="EMBL" id="KRY35732.1"/>
    </source>
</evidence>
<name>A0A0V1BF19_TRISP</name>
<organism evidence="1 2">
    <name type="scientific">Trichinella spiralis</name>
    <name type="common">Trichina worm</name>
    <dbReference type="NCBI Taxonomy" id="6334"/>
    <lineage>
        <taxon>Eukaryota</taxon>
        <taxon>Metazoa</taxon>
        <taxon>Ecdysozoa</taxon>
        <taxon>Nematoda</taxon>
        <taxon>Enoplea</taxon>
        <taxon>Dorylaimia</taxon>
        <taxon>Trichinellida</taxon>
        <taxon>Trichinellidae</taxon>
        <taxon>Trichinella</taxon>
    </lineage>
</organism>
<dbReference type="OrthoDB" id="5919796at2759"/>
<protein>
    <submittedName>
        <fullName evidence="1">Uncharacterized protein</fullName>
    </submittedName>
</protein>
<sequence length="76" mass="7994">MFDPVRPDFLTLVKKRITKRKVQSGSVVIKEDEAEKTAPAAAAAANAIVVAIATTSASSGDVAQLEFDDNICSAED</sequence>
<dbReference type="Proteomes" id="UP000054776">
    <property type="component" value="Unassembled WGS sequence"/>
</dbReference>
<gene>
    <name evidence="1" type="ORF">T01_14195</name>
</gene>
<proteinExistence type="predicted"/>
<comment type="caution">
    <text evidence="1">The sequence shown here is derived from an EMBL/GenBank/DDBJ whole genome shotgun (WGS) entry which is preliminary data.</text>
</comment>
<reference evidence="1 2" key="1">
    <citation type="submission" date="2015-01" db="EMBL/GenBank/DDBJ databases">
        <title>Evolution of Trichinella species and genotypes.</title>
        <authorList>
            <person name="Korhonen P.K."/>
            <person name="Edoardo P."/>
            <person name="Giuseppe L.R."/>
            <person name="Gasser R.B."/>
        </authorList>
    </citation>
    <scope>NUCLEOTIDE SEQUENCE [LARGE SCALE GENOMIC DNA]</scope>
    <source>
        <strain evidence="1">ISS3</strain>
    </source>
</reference>
<keyword evidence="2" id="KW-1185">Reference proteome</keyword>